<dbReference type="Proteomes" id="UP000076874">
    <property type="component" value="Unassembled WGS sequence"/>
</dbReference>
<dbReference type="OrthoDB" id="4684492at2759"/>
<evidence type="ECO:0000313" key="3">
    <source>
        <dbReference type="Proteomes" id="UP000076874"/>
    </source>
</evidence>
<feature type="compositionally biased region" description="Low complexity" evidence="1">
    <location>
        <begin position="57"/>
        <end position="67"/>
    </location>
</feature>
<dbReference type="AlphaFoldDB" id="A0A167MWF0"/>
<sequence>MVSHEKRGSSPGLGSPVPAIDLLALDNHYSGPGTRRDSNHNSLIIPMGSPPAGGAGAAHSASSSSLSSGLLAPQHQRLIFELLPFKEPAQFEDWLLGLRGHWDEYCRDYFVREVDAIVEESRRAAVTTAVTTATATATATNTTKYYHPEPDKATTALRAKDALNNRHPQFLAYYPDKTDWTGEDHAVRFVTTVVADSLLRKTWSERDWKKRPLEITRAVYEVLIFERAGLLDYRRQLAALAAQNRAALERAYDHPPEYGA</sequence>
<gene>
    <name evidence="2" type="ORF">SPI_08705</name>
</gene>
<reference evidence="2 3" key="1">
    <citation type="journal article" date="2016" name="Genome Biol. Evol.">
        <title>Divergent and convergent evolution of fungal pathogenicity.</title>
        <authorList>
            <person name="Shang Y."/>
            <person name="Xiao G."/>
            <person name="Zheng P."/>
            <person name="Cen K."/>
            <person name="Zhan S."/>
            <person name="Wang C."/>
        </authorList>
    </citation>
    <scope>NUCLEOTIDE SEQUENCE [LARGE SCALE GENOMIC DNA]</scope>
    <source>
        <strain evidence="2 3">RCEF 264</strain>
    </source>
</reference>
<comment type="caution">
    <text evidence="2">The sequence shown here is derived from an EMBL/GenBank/DDBJ whole genome shotgun (WGS) entry which is preliminary data.</text>
</comment>
<evidence type="ECO:0000256" key="1">
    <source>
        <dbReference type="SAM" id="MobiDB-lite"/>
    </source>
</evidence>
<feature type="region of interest" description="Disordered" evidence="1">
    <location>
        <begin position="31"/>
        <end position="67"/>
    </location>
</feature>
<protein>
    <submittedName>
        <fullName evidence="2">Uncharacterized protein</fullName>
    </submittedName>
</protein>
<dbReference type="EMBL" id="AZHD01000022">
    <property type="protein sequence ID" value="OAA54834.1"/>
    <property type="molecule type" value="Genomic_DNA"/>
</dbReference>
<name>A0A167MWF0_9HYPO</name>
<accession>A0A167MWF0</accession>
<evidence type="ECO:0000313" key="2">
    <source>
        <dbReference type="EMBL" id="OAA54834.1"/>
    </source>
</evidence>
<keyword evidence="3" id="KW-1185">Reference proteome</keyword>
<proteinExistence type="predicted"/>
<organism evidence="2 3">
    <name type="scientific">Niveomyces insectorum RCEF 264</name>
    <dbReference type="NCBI Taxonomy" id="1081102"/>
    <lineage>
        <taxon>Eukaryota</taxon>
        <taxon>Fungi</taxon>
        <taxon>Dikarya</taxon>
        <taxon>Ascomycota</taxon>
        <taxon>Pezizomycotina</taxon>
        <taxon>Sordariomycetes</taxon>
        <taxon>Hypocreomycetidae</taxon>
        <taxon>Hypocreales</taxon>
        <taxon>Cordycipitaceae</taxon>
        <taxon>Niveomyces</taxon>
    </lineage>
</organism>